<dbReference type="PANTHER" id="PTHR47893:SF1">
    <property type="entry name" value="REGULATORY PROTEIN PCHR"/>
    <property type="match status" value="1"/>
</dbReference>
<dbReference type="PROSITE" id="PS01124">
    <property type="entry name" value="HTH_ARAC_FAMILY_2"/>
    <property type="match status" value="1"/>
</dbReference>
<dbReference type="GO" id="GO:0043565">
    <property type="term" value="F:sequence-specific DNA binding"/>
    <property type="evidence" value="ECO:0007669"/>
    <property type="project" value="InterPro"/>
</dbReference>
<dbReference type="AlphaFoldDB" id="A0A9X3C1Q6"/>
<dbReference type="InterPro" id="IPR018060">
    <property type="entry name" value="HTH_AraC"/>
</dbReference>
<accession>A0A9X3C1Q6</accession>
<proteinExistence type="predicted"/>
<dbReference type="EMBL" id="JAOZEV010000007">
    <property type="protein sequence ID" value="MCV9932801.1"/>
    <property type="molecule type" value="Genomic_DNA"/>
</dbReference>
<organism evidence="2 3">
    <name type="scientific">Flavobacterium frigoritolerans</name>
    <dbReference type="NCBI Taxonomy" id="2987686"/>
    <lineage>
        <taxon>Bacteria</taxon>
        <taxon>Pseudomonadati</taxon>
        <taxon>Bacteroidota</taxon>
        <taxon>Flavobacteriia</taxon>
        <taxon>Flavobacteriales</taxon>
        <taxon>Flavobacteriaceae</taxon>
        <taxon>Flavobacterium</taxon>
    </lineage>
</organism>
<gene>
    <name evidence="2" type="ORF">OIU80_10950</name>
</gene>
<dbReference type="RefSeq" id="WP_264287044.1">
    <property type="nucleotide sequence ID" value="NZ_JAOZEV010000007.1"/>
</dbReference>
<dbReference type="InterPro" id="IPR053142">
    <property type="entry name" value="PchR_regulatory_protein"/>
</dbReference>
<sequence>MIEISHTYSLTSLWQKQLAKQLIEQLGAELIAEKLLLMPKKVADGGFYYTEVMPGLSVIIWDLIFKQPILIKRLKSDDDLYIIHYDFSDEMNLIQVEEIEHKIGYKANLGLGVFDNAIDNIFQPVVGERVFAMRLLVAKDLLEFSIVKGTIRDSNKRKIKSGKNTLFFYDHIDSESKVIMHAIKNKSFLDPAFEIYLRGVALRLLAKFIDRYSNPLPMLHCVPEREVEVLNTTKEYLLDNLYKGFPGIDFLADMAGMSVSKYMSLFKKMFTGTPNNFFLREKMILANELLKSGKFDSLAAISQEVNYAKINYFTSKYFEQFGRKPSDDFVKATF</sequence>
<dbReference type="PANTHER" id="PTHR47893">
    <property type="entry name" value="REGULATORY PROTEIN PCHR"/>
    <property type="match status" value="1"/>
</dbReference>
<evidence type="ECO:0000313" key="2">
    <source>
        <dbReference type="EMBL" id="MCV9932801.1"/>
    </source>
</evidence>
<dbReference type="SMART" id="SM00342">
    <property type="entry name" value="HTH_ARAC"/>
    <property type="match status" value="1"/>
</dbReference>
<dbReference type="Gene3D" id="1.10.10.60">
    <property type="entry name" value="Homeodomain-like"/>
    <property type="match status" value="1"/>
</dbReference>
<evidence type="ECO:0000259" key="1">
    <source>
        <dbReference type="PROSITE" id="PS01124"/>
    </source>
</evidence>
<evidence type="ECO:0000313" key="3">
    <source>
        <dbReference type="Proteomes" id="UP001151133"/>
    </source>
</evidence>
<reference evidence="2" key="1">
    <citation type="submission" date="2022-10" db="EMBL/GenBank/DDBJ databases">
        <title>Two novel species of Flavobacterium.</title>
        <authorList>
            <person name="Liu Q."/>
            <person name="Xin Y.-H."/>
        </authorList>
    </citation>
    <scope>NUCLEOTIDE SEQUENCE</scope>
    <source>
        <strain evidence="2">LS1R47</strain>
    </source>
</reference>
<feature type="domain" description="HTH araC/xylS-type" evidence="1">
    <location>
        <begin position="231"/>
        <end position="331"/>
    </location>
</feature>
<protein>
    <submittedName>
        <fullName evidence="2">AraC family transcriptional regulator</fullName>
    </submittedName>
</protein>
<dbReference type="GO" id="GO:0003700">
    <property type="term" value="F:DNA-binding transcription factor activity"/>
    <property type="evidence" value="ECO:0007669"/>
    <property type="project" value="InterPro"/>
</dbReference>
<keyword evidence="3" id="KW-1185">Reference proteome</keyword>
<comment type="caution">
    <text evidence="2">The sequence shown here is derived from an EMBL/GenBank/DDBJ whole genome shotgun (WGS) entry which is preliminary data.</text>
</comment>
<dbReference type="Proteomes" id="UP001151133">
    <property type="component" value="Unassembled WGS sequence"/>
</dbReference>
<name>A0A9X3C1Q6_9FLAO</name>